<proteinExistence type="predicted"/>
<dbReference type="OrthoDB" id="9787727at2"/>
<protein>
    <recommendedName>
        <fullName evidence="1">PIN domain-containing protein</fullName>
    </recommendedName>
</protein>
<evidence type="ECO:0000259" key="1">
    <source>
        <dbReference type="Pfam" id="PF13470"/>
    </source>
</evidence>
<accession>A0A1R4H689</accession>
<dbReference type="Proteomes" id="UP000195442">
    <property type="component" value="Unassembled WGS sequence"/>
</dbReference>
<keyword evidence="3" id="KW-1185">Reference proteome</keyword>
<dbReference type="InterPro" id="IPR002716">
    <property type="entry name" value="PIN_dom"/>
</dbReference>
<dbReference type="Gene3D" id="3.40.50.1010">
    <property type="entry name" value="5'-nuclease"/>
    <property type="match status" value="1"/>
</dbReference>
<reference evidence="3" key="1">
    <citation type="submission" date="2017-02" db="EMBL/GenBank/DDBJ databases">
        <authorList>
            <person name="Daims H."/>
        </authorList>
    </citation>
    <scope>NUCLEOTIDE SEQUENCE [LARGE SCALE GENOMIC DNA]</scope>
</reference>
<dbReference type="RefSeq" id="WP_087146594.1">
    <property type="nucleotide sequence ID" value="NZ_FUKJ01000146.1"/>
</dbReference>
<evidence type="ECO:0000313" key="3">
    <source>
        <dbReference type="Proteomes" id="UP000195442"/>
    </source>
</evidence>
<dbReference type="EMBL" id="FUKJ01000146">
    <property type="protein sequence ID" value="SJM91561.1"/>
    <property type="molecule type" value="Genomic_DNA"/>
</dbReference>
<dbReference type="SUPFAM" id="SSF88723">
    <property type="entry name" value="PIN domain-like"/>
    <property type="match status" value="1"/>
</dbReference>
<feature type="domain" description="PIN" evidence="1">
    <location>
        <begin position="2"/>
        <end position="116"/>
    </location>
</feature>
<dbReference type="AlphaFoldDB" id="A0A1R4H689"/>
<dbReference type="InterPro" id="IPR029060">
    <property type="entry name" value="PIN-like_dom_sf"/>
</dbReference>
<sequence length="139" mass="15573">MKIVFDTNIVLDVLLKREPFAGVAINLFTAVEQNVIRGFLCATTITTIDYLVAKAKDRHLAKQATNHLLQLFDIAEVNHTILKTAVNSDFNDFEDAVLYQAGCYAAVDGFVTRNVKDFKKAELPIYNPDELWAIVQVTP</sequence>
<dbReference type="Pfam" id="PF13470">
    <property type="entry name" value="PIN_3"/>
    <property type="match status" value="1"/>
</dbReference>
<organism evidence="2 3">
    <name type="scientific">Crenothrix polyspora</name>
    <dbReference type="NCBI Taxonomy" id="360316"/>
    <lineage>
        <taxon>Bacteria</taxon>
        <taxon>Pseudomonadati</taxon>
        <taxon>Pseudomonadota</taxon>
        <taxon>Gammaproteobacteria</taxon>
        <taxon>Methylococcales</taxon>
        <taxon>Crenotrichaceae</taxon>
        <taxon>Crenothrix</taxon>
    </lineage>
</organism>
<evidence type="ECO:0000313" key="2">
    <source>
        <dbReference type="EMBL" id="SJM91561.1"/>
    </source>
</evidence>
<gene>
    <name evidence="2" type="ORF">CRENPOLYSF2_230009</name>
</gene>
<name>A0A1R4H689_9GAMM</name>